<dbReference type="GO" id="GO:0003755">
    <property type="term" value="F:peptidyl-prolyl cis-trans isomerase activity"/>
    <property type="evidence" value="ECO:0007669"/>
    <property type="project" value="UniProtKB-KW"/>
</dbReference>
<dbReference type="InterPro" id="IPR025282">
    <property type="entry name" value="DUF4214"/>
</dbReference>
<evidence type="ECO:0000256" key="1">
    <source>
        <dbReference type="ARBA" id="ARBA00013194"/>
    </source>
</evidence>
<dbReference type="Proteomes" id="UP000627446">
    <property type="component" value="Unassembled WGS sequence"/>
</dbReference>
<dbReference type="InterPro" id="IPR044665">
    <property type="entry name" value="E_coli_cyclophilin_A-like"/>
</dbReference>
<evidence type="ECO:0000313" key="6">
    <source>
        <dbReference type="Proteomes" id="UP000627446"/>
    </source>
</evidence>
<dbReference type="EMBL" id="JACOFZ010000001">
    <property type="protein sequence ID" value="MBC3880447.1"/>
    <property type="molecule type" value="Genomic_DNA"/>
</dbReference>
<keyword evidence="2" id="KW-0697">Rotamase</keyword>
<accession>A0A923HQ66</accession>
<evidence type="ECO:0000259" key="4">
    <source>
        <dbReference type="PROSITE" id="PS50072"/>
    </source>
</evidence>
<dbReference type="InterPro" id="IPR002130">
    <property type="entry name" value="Cyclophilin-type_PPIase_dom"/>
</dbReference>
<evidence type="ECO:0000313" key="5">
    <source>
        <dbReference type="EMBL" id="MBC3880447.1"/>
    </source>
</evidence>
<reference evidence="5" key="1">
    <citation type="submission" date="2020-08" db="EMBL/GenBank/DDBJ databases">
        <title>Novel species isolated from subtropical streams in China.</title>
        <authorList>
            <person name="Lu H."/>
        </authorList>
    </citation>
    <scope>NUCLEOTIDE SEQUENCE</scope>
    <source>
        <strain evidence="5">LX22W</strain>
    </source>
</reference>
<dbReference type="Gene3D" id="2.40.100.10">
    <property type="entry name" value="Cyclophilin-like"/>
    <property type="match status" value="1"/>
</dbReference>
<keyword evidence="6" id="KW-1185">Reference proteome</keyword>
<dbReference type="Pfam" id="PF00160">
    <property type="entry name" value="Pro_isomerase"/>
    <property type="match status" value="1"/>
</dbReference>
<feature type="domain" description="PPIase cyclophilin-type" evidence="4">
    <location>
        <begin position="272"/>
        <end position="423"/>
    </location>
</feature>
<keyword evidence="3 5" id="KW-0413">Isomerase</keyword>
<dbReference type="PROSITE" id="PS50072">
    <property type="entry name" value="CSA_PPIASE_2"/>
    <property type="match status" value="1"/>
</dbReference>
<comment type="caution">
    <text evidence="5">The sequence shown here is derived from an EMBL/GenBank/DDBJ whole genome shotgun (WGS) entry which is preliminary data.</text>
</comment>
<dbReference type="PANTHER" id="PTHR43246">
    <property type="entry name" value="PEPTIDYL-PROLYL CIS-TRANS ISOMERASE CYP38, CHLOROPLASTIC"/>
    <property type="match status" value="1"/>
</dbReference>
<dbReference type="InterPro" id="IPR029000">
    <property type="entry name" value="Cyclophilin-like_dom_sf"/>
</dbReference>
<proteinExistence type="predicted"/>
<protein>
    <recommendedName>
        <fullName evidence="1">peptidylprolyl isomerase</fullName>
        <ecNumber evidence="1">5.2.1.8</ecNumber>
    </recommendedName>
</protein>
<gene>
    <name evidence="5" type="ORF">H8K36_03605</name>
</gene>
<dbReference type="AlphaFoldDB" id="A0A923HQ66"/>
<evidence type="ECO:0000256" key="3">
    <source>
        <dbReference type="ARBA" id="ARBA00023235"/>
    </source>
</evidence>
<dbReference type="EC" id="5.2.1.8" evidence="1"/>
<dbReference type="Pfam" id="PF13946">
    <property type="entry name" value="DUF4214"/>
    <property type="match status" value="1"/>
</dbReference>
<sequence>MSGPPAAAPASSIATFTDPRNNYSIKRTASSFTLTNRGFAGGVTTLLPSQTTVQFSDFSVNLLIGDKSKTISASTLNSIIELYIAFFNRVPDANGLAYWIDQSKAGMSSDAMANNFYAAAIIYSDLTNYTSSMSNADFVKVIYKNVLGRNEVDADGLAYWTAALEKPAGTSGAETRGTLIRTIVGTAHNFKGDPQYGWVADLLDNKIAVGTYFAVQQGLNYLSDTESITNGMAIAAAVTPTDINAAKTRIGVNDPTLDLRTAAPAPQVTMKTSMGDIVIELNPAKAPITSANFLRYVDVGFYSNKIFHRVISNFMIQGGGFTPDLVQASTYPPIKLEVNNGLSNVRGTIAMARTSVLDSATSQFFINVVDNTFLDTSGGGYAVFGQVVSGMDVVDKIKGVPTSTRGSYADVPVTTVSILSAERSN</sequence>
<dbReference type="PRINTS" id="PR00153">
    <property type="entry name" value="CSAPPISMRASE"/>
</dbReference>
<name>A0A923HQ66_9BURK</name>
<dbReference type="CDD" id="cd01920">
    <property type="entry name" value="cyclophilin_EcCYP_like"/>
    <property type="match status" value="1"/>
</dbReference>
<evidence type="ECO:0000256" key="2">
    <source>
        <dbReference type="ARBA" id="ARBA00023110"/>
    </source>
</evidence>
<organism evidence="5 6">
    <name type="scientific">Undibacterium nitidum</name>
    <dbReference type="NCBI Taxonomy" id="2762298"/>
    <lineage>
        <taxon>Bacteria</taxon>
        <taxon>Pseudomonadati</taxon>
        <taxon>Pseudomonadota</taxon>
        <taxon>Betaproteobacteria</taxon>
        <taxon>Burkholderiales</taxon>
        <taxon>Oxalobacteraceae</taxon>
        <taxon>Undibacterium</taxon>
    </lineage>
</organism>
<dbReference type="SUPFAM" id="SSF50891">
    <property type="entry name" value="Cyclophilin-like"/>
    <property type="match status" value="1"/>
</dbReference>